<dbReference type="KEGG" id="rub:GBA63_08720"/>
<dbReference type="SUPFAM" id="SSF46785">
    <property type="entry name" value="Winged helix' DNA-binding domain"/>
    <property type="match status" value="1"/>
</dbReference>
<dbReference type="PANTHER" id="PTHR46577:SF1">
    <property type="entry name" value="HTH-TYPE TRANSCRIPTIONAL REGULATORY PROTEIN GABR"/>
    <property type="match status" value="1"/>
</dbReference>
<dbReference type="SUPFAM" id="SSF53383">
    <property type="entry name" value="PLP-dependent transferases"/>
    <property type="match status" value="1"/>
</dbReference>
<feature type="domain" description="HTH gntR-type" evidence="6">
    <location>
        <begin position="1"/>
        <end position="70"/>
    </location>
</feature>
<reference evidence="7 8" key="1">
    <citation type="submission" date="2019-10" db="EMBL/GenBank/DDBJ databases">
        <title>Rubrobacter sp nov SCSIO 52090 isolated from a deep-sea sediment in the South China Sea.</title>
        <authorList>
            <person name="Chen R.W."/>
        </authorList>
    </citation>
    <scope>NUCLEOTIDE SEQUENCE [LARGE SCALE GENOMIC DNA]</scope>
    <source>
        <strain evidence="7 8">SCSIO 52909</strain>
    </source>
</reference>
<name>A0A6G8Q8E0_9ACTN</name>
<accession>A0A6G8Q8E0</accession>
<dbReference type="EMBL" id="CP045119">
    <property type="protein sequence ID" value="QIN82719.1"/>
    <property type="molecule type" value="Genomic_DNA"/>
</dbReference>
<keyword evidence="2" id="KW-0663">Pyridoxal phosphate</keyword>
<dbReference type="InterPro" id="IPR036390">
    <property type="entry name" value="WH_DNA-bd_sf"/>
</dbReference>
<dbReference type="PANTHER" id="PTHR46577">
    <property type="entry name" value="HTH-TYPE TRANSCRIPTIONAL REGULATORY PROTEIN GABR"/>
    <property type="match status" value="1"/>
</dbReference>
<dbReference type="GO" id="GO:0003677">
    <property type="term" value="F:DNA binding"/>
    <property type="evidence" value="ECO:0007669"/>
    <property type="project" value="UniProtKB-KW"/>
</dbReference>
<proteinExistence type="inferred from homology"/>
<evidence type="ECO:0000256" key="4">
    <source>
        <dbReference type="ARBA" id="ARBA00023125"/>
    </source>
</evidence>
<dbReference type="InterPro" id="IPR015421">
    <property type="entry name" value="PyrdxlP-dep_Trfase_major"/>
</dbReference>
<evidence type="ECO:0000256" key="2">
    <source>
        <dbReference type="ARBA" id="ARBA00022898"/>
    </source>
</evidence>
<dbReference type="Pfam" id="PF00155">
    <property type="entry name" value="Aminotran_1_2"/>
    <property type="match status" value="1"/>
</dbReference>
<keyword evidence="4" id="KW-0238">DNA-binding</keyword>
<dbReference type="AlphaFoldDB" id="A0A6G8Q8E0"/>
<dbReference type="Gene3D" id="3.40.640.10">
    <property type="entry name" value="Type I PLP-dependent aspartate aminotransferase-like (Major domain)"/>
    <property type="match status" value="1"/>
</dbReference>
<keyword evidence="7" id="KW-0808">Transferase</keyword>
<dbReference type="Proteomes" id="UP000501452">
    <property type="component" value="Chromosome"/>
</dbReference>
<protein>
    <submittedName>
        <fullName evidence="7">Aminotransferase class I/II-fold pyridoxal phosphate-dependent enzyme</fullName>
    </submittedName>
</protein>
<organism evidence="7 8">
    <name type="scientific">Rubrobacter tropicus</name>
    <dbReference type="NCBI Taxonomy" id="2653851"/>
    <lineage>
        <taxon>Bacteria</taxon>
        <taxon>Bacillati</taxon>
        <taxon>Actinomycetota</taxon>
        <taxon>Rubrobacteria</taxon>
        <taxon>Rubrobacterales</taxon>
        <taxon>Rubrobacteraceae</taxon>
        <taxon>Rubrobacter</taxon>
    </lineage>
</organism>
<gene>
    <name evidence="7" type="ORF">GBA63_08720</name>
</gene>
<evidence type="ECO:0000256" key="5">
    <source>
        <dbReference type="ARBA" id="ARBA00023163"/>
    </source>
</evidence>
<keyword evidence="5" id="KW-0804">Transcription</keyword>
<evidence type="ECO:0000256" key="1">
    <source>
        <dbReference type="ARBA" id="ARBA00005384"/>
    </source>
</evidence>
<evidence type="ECO:0000256" key="3">
    <source>
        <dbReference type="ARBA" id="ARBA00023015"/>
    </source>
</evidence>
<dbReference type="GO" id="GO:0003700">
    <property type="term" value="F:DNA-binding transcription factor activity"/>
    <property type="evidence" value="ECO:0007669"/>
    <property type="project" value="InterPro"/>
</dbReference>
<dbReference type="CDD" id="cd00609">
    <property type="entry name" value="AAT_like"/>
    <property type="match status" value="1"/>
</dbReference>
<dbReference type="InterPro" id="IPR015424">
    <property type="entry name" value="PyrdxlP-dep_Trfase"/>
</dbReference>
<comment type="similarity">
    <text evidence="1">In the C-terminal section; belongs to the class-I pyridoxal-phosphate-dependent aminotransferase family.</text>
</comment>
<dbReference type="PROSITE" id="PS50949">
    <property type="entry name" value="HTH_GNTR"/>
    <property type="match status" value="1"/>
</dbReference>
<evidence type="ECO:0000313" key="7">
    <source>
        <dbReference type="EMBL" id="QIN82719.1"/>
    </source>
</evidence>
<dbReference type="InterPro" id="IPR051446">
    <property type="entry name" value="HTH_trans_reg/aminotransferase"/>
</dbReference>
<evidence type="ECO:0000259" key="6">
    <source>
        <dbReference type="PROSITE" id="PS50949"/>
    </source>
</evidence>
<dbReference type="Gene3D" id="3.90.1150.10">
    <property type="entry name" value="Aspartate Aminotransferase, domain 1"/>
    <property type="match status" value="1"/>
</dbReference>
<sequence>MNNDNTITRVAEDLRGAAEAGVPGERLPSVRELMARHRAGPVTVQRAVQRLVAEGLVEARPGLGSFVAARDTVRPSDRPAPDYGWQSVALGERTVSADGLGELLAVPRAGAVPLTSGYLSEDLQPLPQLAASMGRAARRPGAWGRAPIEGSEQLRAWFAREAGGGFGAHDAVVASGGQAALSAAFRALAAPGSPVLFESPTYIGALAVARAAGLVPVPVPTDAGGVRPELLEEAFAATGSRLFYCQPLYANPHGAMLARDRREAVLGAARGAGAFVIEDDWARDFALEGEPPPTLASGDPDGHVVHVRSLTKILAPGMRVAALCARGPAGARLKAARLVNDLFVAGPLQEAALDLLSSPAWERHRRRVRKELRVRRDALVSAVRGRLPGVRMPAVPKGGLHLWVGLPEGTDDALVAAEAERAGAVVSPGRHWFPAEPTGPFLRLSYVGAGPEELARGVEILARVPGPGARKK</sequence>
<keyword evidence="7" id="KW-0032">Aminotransferase</keyword>
<dbReference type="Pfam" id="PF00392">
    <property type="entry name" value="GntR"/>
    <property type="match status" value="1"/>
</dbReference>
<dbReference type="InterPro" id="IPR004839">
    <property type="entry name" value="Aminotransferase_I/II_large"/>
</dbReference>
<dbReference type="GO" id="GO:0030170">
    <property type="term" value="F:pyridoxal phosphate binding"/>
    <property type="evidence" value="ECO:0007669"/>
    <property type="project" value="InterPro"/>
</dbReference>
<dbReference type="GO" id="GO:0008483">
    <property type="term" value="F:transaminase activity"/>
    <property type="evidence" value="ECO:0007669"/>
    <property type="project" value="UniProtKB-KW"/>
</dbReference>
<dbReference type="CDD" id="cd07377">
    <property type="entry name" value="WHTH_GntR"/>
    <property type="match status" value="1"/>
</dbReference>
<dbReference type="RefSeq" id="WP_166175326.1">
    <property type="nucleotide sequence ID" value="NZ_CP045119.1"/>
</dbReference>
<dbReference type="InterPro" id="IPR000524">
    <property type="entry name" value="Tscrpt_reg_HTH_GntR"/>
</dbReference>
<dbReference type="Gene3D" id="1.10.10.10">
    <property type="entry name" value="Winged helix-like DNA-binding domain superfamily/Winged helix DNA-binding domain"/>
    <property type="match status" value="1"/>
</dbReference>
<dbReference type="SMART" id="SM00345">
    <property type="entry name" value="HTH_GNTR"/>
    <property type="match status" value="1"/>
</dbReference>
<evidence type="ECO:0000313" key="8">
    <source>
        <dbReference type="Proteomes" id="UP000501452"/>
    </source>
</evidence>
<dbReference type="InterPro" id="IPR015422">
    <property type="entry name" value="PyrdxlP-dep_Trfase_small"/>
</dbReference>
<keyword evidence="8" id="KW-1185">Reference proteome</keyword>
<keyword evidence="3" id="KW-0805">Transcription regulation</keyword>
<dbReference type="InterPro" id="IPR036388">
    <property type="entry name" value="WH-like_DNA-bd_sf"/>
</dbReference>